<keyword evidence="8 10" id="KW-0472">Membrane</keyword>
<gene>
    <name evidence="12" type="ORF">JGI4_00531</name>
</gene>
<dbReference type="Gene3D" id="1.20.1530.20">
    <property type="match status" value="1"/>
</dbReference>
<evidence type="ECO:0000256" key="6">
    <source>
        <dbReference type="ARBA" id="ARBA00023053"/>
    </source>
</evidence>
<accession>A0A0S4MVY4</accession>
<keyword evidence="4 10" id="KW-0812">Transmembrane</keyword>
<protein>
    <submittedName>
        <fullName evidence="12">Transporter, CPA2 family (TC 2.A.37)</fullName>
    </submittedName>
</protein>
<dbReference type="PANTHER" id="PTHR43562">
    <property type="entry name" value="NAPA-TYPE SODIUM/HYDROGEN ANTIPORTER"/>
    <property type="match status" value="1"/>
</dbReference>
<feature type="transmembrane region" description="Helical" evidence="10">
    <location>
        <begin position="350"/>
        <end position="370"/>
    </location>
</feature>
<feature type="transmembrane region" description="Helical" evidence="10">
    <location>
        <begin position="292"/>
        <end position="312"/>
    </location>
</feature>
<keyword evidence="6" id="KW-0915">Sodium</keyword>
<evidence type="ECO:0000313" key="12">
    <source>
        <dbReference type="EMBL" id="CUU02515.1"/>
    </source>
</evidence>
<feature type="transmembrane region" description="Helical" evidence="10">
    <location>
        <begin position="147"/>
        <end position="168"/>
    </location>
</feature>
<evidence type="ECO:0000259" key="11">
    <source>
        <dbReference type="Pfam" id="PF00999"/>
    </source>
</evidence>
<feature type="transmembrane region" description="Helical" evidence="10">
    <location>
        <begin position="118"/>
        <end position="141"/>
    </location>
</feature>
<feature type="transmembrane region" description="Helical" evidence="10">
    <location>
        <begin position="32"/>
        <end position="53"/>
    </location>
</feature>
<evidence type="ECO:0000256" key="1">
    <source>
        <dbReference type="ARBA" id="ARBA00004141"/>
    </source>
</evidence>
<keyword evidence="5 10" id="KW-1133">Transmembrane helix</keyword>
<evidence type="ECO:0000256" key="4">
    <source>
        <dbReference type="ARBA" id="ARBA00022692"/>
    </source>
</evidence>
<dbReference type="GO" id="GO:1902600">
    <property type="term" value="P:proton transmembrane transport"/>
    <property type="evidence" value="ECO:0007669"/>
    <property type="project" value="InterPro"/>
</dbReference>
<keyword evidence="2" id="KW-0813">Transport</keyword>
<accession>A0A0P1MSZ7</accession>
<evidence type="ECO:0000256" key="7">
    <source>
        <dbReference type="ARBA" id="ARBA00023065"/>
    </source>
</evidence>
<evidence type="ECO:0000313" key="13">
    <source>
        <dbReference type="Proteomes" id="UP000182011"/>
    </source>
</evidence>
<reference evidence="12 13" key="1">
    <citation type="submission" date="2015-11" db="EMBL/GenBank/DDBJ databases">
        <authorList>
            <person name="Zhang Y."/>
            <person name="Guo Z."/>
        </authorList>
    </citation>
    <scope>NUCLEOTIDE SEQUENCE [LARGE SCALE GENOMIC DNA]</scope>
    <source>
        <strain evidence="12">JGI-4</strain>
    </source>
</reference>
<dbReference type="GO" id="GO:0015297">
    <property type="term" value="F:antiporter activity"/>
    <property type="evidence" value="ECO:0007669"/>
    <property type="project" value="UniProtKB-KW"/>
</dbReference>
<feature type="transmembrane region" description="Helical" evidence="10">
    <location>
        <begin position="206"/>
        <end position="229"/>
    </location>
</feature>
<evidence type="ECO:0000256" key="9">
    <source>
        <dbReference type="ARBA" id="ARBA00023201"/>
    </source>
</evidence>
<feature type="domain" description="Cation/H+ exchanger transmembrane" evidence="11">
    <location>
        <begin position="49"/>
        <end position="397"/>
    </location>
</feature>
<proteinExistence type="predicted"/>
<feature type="transmembrane region" description="Helical" evidence="10">
    <location>
        <begin position="318"/>
        <end position="338"/>
    </location>
</feature>
<feature type="transmembrane region" description="Helical" evidence="10">
    <location>
        <begin position="180"/>
        <end position="200"/>
    </location>
</feature>
<evidence type="ECO:0000256" key="8">
    <source>
        <dbReference type="ARBA" id="ARBA00023136"/>
    </source>
</evidence>
<dbReference type="GO" id="GO:0016020">
    <property type="term" value="C:membrane"/>
    <property type="evidence" value="ECO:0007669"/>
    <property type="project" value="UniProtKB-SubCell"/>
</dbReference>
<dbReference type="PANTHER" id="PTHR43562:SF3">
    <property type="entry name" value="SODIUM ION_PROTON EXCHANGER (EUROFUNG)"/>
    <property type="match status" value="1"/>
</dbReference>
<evidence type="ECO:0000256" key="2">
    <source>
        <dbReference type="ARBA" id="ARBA00022448"/>
    </source>
</evidence>
<keyword evidence="7" id="KW-0406">Ion transport</keyword>
<name>A0A0P1MSZ7_9BACT</name>
<dbReference type="EMBL" id="FAOP01000003">
    <property type="protein sequence ID" value="CUU02515.1"/>
    <property type="molecule type" value="Genomic_DNA"/>
</dbReference>
<accession>A0A0P1LM67</accession>
<dbReference type="STRING" id="1633631.GCA_001442925_00531"/>
<feature type="transmembrane region" description="Helical" evidence="10">
    <location>
        <begin position="86"/>
        <end position="106"/>
    </location>
</feature>
<feature type="transmembrane region" description="Helical" evidence="10">
    <location>
        <begin position="241"/>
        <end position="258"/>
    </location>
</feature>
<dbReference type="AlphaFoldDB" id="A0A0P1MSZ7"/>
<comment type="subcellular location">
    <subcellularLocation>
        <location evidence="1">Membrane</location>
        <topology evidence="1">Multi-pass membrane protein</topology>
    </subcellularLocation>
</comment>
<keyword evidence="3" id="KW-0050">Antiport</keyword>
<evidence type="ECO:0000256" key="10">
    <source>
        <dbReference type="SAM" id="Phobius"/>
    </source>
</evidence>
<dbReference type="Proteomes" id="UP000182011">
    <property type="component" value="Unassembled WGS sequence"/>
</dbReference>
<dbReference type="Pfam" id="PF00999">
    <property type="entry name" value="Na_H_Exchanger"/>
    <property type="match status" value="1"/>
</dbReference>
<accession>A0A0P1LI61</accession>
<accession>A0A0P1LLC8</accession>
<dbReference type="InterPro" id="IPR038770">
    <property type="entry name" value="Na+/solute_symporter_sf"/>
</dbReference>
<sequence length="428" mass="46349">MRVIFYILLLIHNVKFRDESYSTNQKRNKNREILAMAETWLVAALWMGLALLASYLSIRTAISVAMVEIFVGVLAGNLLHLQPTSWVNFLAGLGSVLLTFLAGAEIEPEALRKHWKPALAIGFVSFLAPFLGAMAFAKFVLHWSPDASKIAGIALSTTSVAVVYAVMVETGLNKMDIGKLILAACFVTDLGTVLALGILFANYNIWLALFIAAIAIAMVVSPKIVKTFLSRFEGHVSEPEIKLLLLLIFALGGLAAKANSEAVLPAYLLGLVCAGAFAHHRETMHHIRVTTFALLTPFYFLKAGALVQATAVFKSLGIIALLLIVKMITKLIGVYPLAKIFRMDTRTGAYTTLLMSTGLTFGTISALFGLTRGYITQEQYSTLVTVVIGSAIIPTLIAQSFFRPKVTALSSVQAEDEALAINEHKGGK</sequence>
<dbReference type="InterPro" id="IPR006153">
    <property type="entry name" value="Cation/H_exchanger_TM"/>
</dbReference>
<dbReference type="GO" id="GO:0006814">
    <property type="term" value="P:sodium ion transport"/>
    <property type="evidence" value="ECO:0007669"/>
    <property type="project" value="UniProtKB-KW"/>
</dbReference>
<feature type="transmembrane region" description="Helical" evidence="10">
    <location>
        <begin position="382"/>
        <end position="402"/>
    </location>
</feature>
<organism evidence="12 13">
    <name type="scientific">Candidatus Kryptonium thompsonii</name>
    <dbReference type="NCBI Taxonomy" id="1633631"/>
    <lineage>
        <taxon>Bacteria</taxon>
        <taxon>Pseudomonadati</taxon>
        <taxon>Candidatus Kryptoniota</taxon>
        <taxon>Candidatus Kryptonium</taxon>
    </lineage>
</organism>
<evidence type="ECO:0000256" key="5">
    <source>
        <dbReference type="ARBA" id="ARBA00022989"/>
    </source>
</evidence>
<keyword evidence="9" id="KW-0739">Sodium transport</keyword>
<evidence type="ECO:0000256" key="3">
    <source>
        <dbReference type="ARBA" id="ARBA00022449"/>
    </source>
</evidence>